<protein>
    <submittedName>
        <fullName evidence="3">ADAM_spacer1 domain-containing protein</fullName>
    </submittedName>
</protein>
<dbReference type="SUPFAM" id="SSF82895">
    <property type="entry name" value="TSP-1 type 1 repeat"/>
    <property type="match status" value="1"/>
</dbReference>
<sequence>MVGKWSECTVSCDGGHQSRTVYCVESSNDTNGILLENRKVNEQYCWQTQRPVSYFVNLKQWLRLNAVMQPDGLVSKFG</sequence>
<dbReference type="WBParaSite" id="GPUH_0002326801-mRNA-1">
    <property type="protein sequence ID" value="GPUH_0002326801-mRNA-1"/>
    <property type="gene ID" value="GPUH_0002326801"/>
</dbReference>
<dbReference type="PROSITE" id="PS50092">
    <property type="entry name" value="TSP1"/>
    <property type="match status" value="1"/>
</dbReference>
<dbReference type="InterPro" id="IPR036383">
    <property type="entry name" value="TSP1_rpt_sf"/>
</dbReference>
<proteinExistence type="predicted"/>
<keyword evidence="2" id="KW-1185">Reference proteome</keyword>
<dbReference type="Proteomes" id="UP000271098">
    <property type="component" value="Unassembled WGS sequence"/>
</dbReference>
<dbReference type="EMBL" id="UYRT01097236">
    <property type="protein sequence ID" value="VDN41193.1"/>
    <property type="molecule type" value="Genomic_DNA"/>
</dbReference>
<dbReference type="OrthoDB" id="5948003at2759"/>
<dbReference type="Gene3D" id="2.20.100.10">
    <property type="entry name" value="Thrombospondin type-1 (TSP1) repeat"/>
    <property type="match status" value="1"/>
</dbReference>
<evidence type="ECO:0000313" key="3">
    <source>
        <dbReference type="WBParaSite" id="GPUH_0002326801-mRNA-1"/>
    </source>
</evidence>
<accession>A0A183EQJ8</accession>
<dbReference type="InterPro" id="IPR000884">
    <property type="entry name" value="TSP1_rpt"/>
</dbReference>
<name>A0A183EQJ8_9BILA</name>
<organism evidence="3">
    <name type="scientific">Gongylonema pulchrum</name>
    <dbReference type="NCBI Taxonomy" id="637853"/>
    <lineage>
        <taxon>Eukaryota</taxon>
        <taxon>Metazoa</taxon>
        <taxon>Ecdysozoa</taxon>
        <taxon>Nematoda</taxon>
        <taxon>Chromadorea</taxon>
        <taxon>Rhabditida</taxon>
        <taxon>Spirurina</taxon>
        <taxon>Spiruromorpha</taxon>
        <taxon>Spiruroidea</taxon>
        <taxon>Gongylonematidae</taxon>
        <taxon>Gongylonema</taxon>
    </lineage>
</organism>
<reference evidence="3" key="1">
    <citation type="submission" date="2016-06" db="UniProtKB">
        <authorList>
            <consortium name="WormBaseParasite"/>
        </authorList>
    </citation>
    <scope>IDENTIFICATION</scope>
</reference>
<dbReference type="AlphaFoldDB" id="A0A183EQJ8"/>
<dbReference type="Pfam" id="PF19030">
    <property type="entry name" value="TSP1_ADAMTS"/>
    <property type="match status" value="1"/>
</dbReference>
<evidence type="ECO:0000313" key="1">
    <source>
        <dbReference type="EMBL" id="VDN41193.1"/>
    </source>
</evidence>
<reference evidence="1 2" key="2">
    <citation type="submission" date="2018-11" db="EMBL/GenBank/DDBJ databases">
        <authorList>
            <consortium name="Pathogen Informatics"/>
        </authorList>
    </citation>
    <scope>NUCLEOTIDE SEQUENCE [LARGE SCALE GENOMIC DNA]</scope>
</reference>
<evidence type="ECO:0000313" key="2">
    <source>
        <dbReference type="Proteomes" id="UP000271098"/>
    </source>
</evidence>
<gene>
    <name evidence="1" type="ORF">GPUH_LOCUS23241</name>
</gene>